<proteinExistence type="predicted"/>
<dbReference type="RefSeq" id="WP_095458091.1">
    <property type="nucleotide sequence ID" value="NZ_LBGR01000012.1"/>
</dbReference>
<evidence type="ECO:0000313" key="3">
    <source>
        <dbReference type="Proteomes" id="UP000216173"/>
    </source>
</evidence>
<evidence type="ECO:0000313" key="2">
    <source>
        <dbReference type="EMBL" id="PAR22735.1"/>
    </source>
</evidence>
<dbReference type="EMBL" id="NMSH01000002">
    <property type="protein sequence ID" value="PAR22735.1"/>
    <property type="molecule type" value="Genomic_DNA"/>
</dbReference>
<keyword evidence="1" id="KW-0732">Signal</keyword>
<gene>
    <name evidence="2" type="ORF">CGU03_02775</name>
</gene>
<evidence type="ECO:0008006" key="4">
    <source>
        <dbReference type="Google" id="ProtNLM"/>
    </source>
</evidence>
<dbReference type="Proteomes" id="UP000216173">
    <property type="component" value="Unassembled WGS sequence"/>
</dbReference>
<name>A0A271VYS9_VIBMT</name>
<dbReference type="AlphaFoldDB" id="A0A271VYS9"/>
<accession>A0A271VYS9</accession>
<feature type="signal peptide" evidence="1">
    <location>
        <begin position="1"/>
        <end position="19"/>
    </location>
</feature>
<protein>
    <recommendedName>
        <fullName evidence="4">Outer membrane protein beta-barrel domain-containing protein</fullName>
    </recommendedName>
</protein>
<comment type="caution">
    <text evidence="2">The sequence shown here is derived from an EMBL/GenBank/DDBJ whole genome shotgun (WGS) entry which is preliminary data.</text>
</comment>
<sequence>MNLRLIVLGALCVSNAAFANSNNVAVGMAVDQGLSAVVELGQQYRLTVGNDGIAADYLFKRGDLSSSTPLSWYVGAGAWAEWDDEFGVRLPIGLDWTVVPSVDLYGQLSPQVNFYSGAELQLGAAVGVIYRF</sequence>
<organism evidence="2 3">
    <name type="scientific">Vibrio metoecus</name>
    <dbReference type="NCBI Taxonomy" id="1481663"/>
    <lineage>
        <taxon>Bacteria</taxon>
        <taxon>Pseudomonadati</taxon>
        <taxon>Pseudomonadota</taxon>
        <taxon>Gammaproteobacteria</taxon>
        <taxon>Vibrionales</taxon>
        <taxon>Vibrionaceae</taxon>
        <taxon>Vibrio</taxon>
    </lineage>
</organism>
<reference evidence="3" key="1">
    <citation type="submission" date="2017-07" db="EMBL/GenBank/DDBJ databases">
        <authorList>
            <person name="Boucher Y."/>
            <person name="Orata F.D."/>
        </authorList>
    </citation>
    <scope>NUCLEOTIDE SEQUENCE [LARGE SCALE GENOMIC DNA]</scope>
    <source>
        <strain evidence="3">OYP9E10</strain>
    </source>
</reference>
<evidence type="ECO:0000256" key="1">
    <source>
        <dbReference type="SAM" id="SignalP"/>
    </source>
</evidence>
<feature type="chain" id="PRO_5011972907" description="Outer membrane protein beta-barrel domain-containing protein" evidence="1">
    <location>
        <begin position="20"/>
        <end position="132"/>
    </location>
</feature>